<feature type="transmembrane region" description="Helical" evidence="4">
    <location>
        <begin position="13"/>
        <end position="36"/>
    </location>
</feature>
<dbReference type="SUPFAM" id="SSF69593">
    <property type="entry name" value="Glycerol-3-phosphate (1)-acyltransferase"/>
    <property type="match status" value="1"/>
</dbReference>
<dbReference type="CDD" id="cd07990">
    <property type="entry name" value="LPLAT_LCLAT1-like"/>
    <property type="match status" value="1"/>
</dbReference>
<evidence type="ECO:0000256" key="3">
    <source>
        <dbReference type="ARBA" id="ARBA00023315"/>
    </source>
</evidence>
<dbReference type="InterPro" id="IPR032098">
    <property type="entry name" value="Acyltransf_C"/>
</dbReference>
<protein>
    <submittedName>
        <fullName evidence="6">Acyltransferase</fullName>
    </submittedName>
</protein>
<keyword evidence="4" id="KW-1133">Transmembrane helix</keyword>
<dbReference type="InterPro" id="IPR002123">
    <property type="entry name" value="Plipid/glycerol_acylTrfase"/>
</dbReference>
<keyword evidence="4" id="KW-0812">Transmembrane</keyword>
<dbReference type="Pfam" id="PF16076">
    <property type="entry name" value="Acyltransf_C"/>
    <property type="match status" value="1"/>
</dbReference>
<evidence type="ECO:0000256" key="4">
    <source>
        <dbReference type="SAM" id="Phobius"/>
    </source>
</evidence>
<dbReference type="PANTHER" id="PTHR10983">
    <property type="entry name" value="1-ACYLGLYCEROL-3-PHOSPHATE ACYLTRANSFERASE-RELATED"/>
    <property type="match status" value="1"/>
</dbReference>
<reference evidence="6 7" key="1">
    <citation type="submission" date="2023-09" db="EMBL/GenBank/DDBJ databases">
        <title>Nesidiocoris tenuis whole genome shotgun sequence.</title>
        <authorList>
            <person name="Shibata T."/>
            <person name="Shimoda M."/>
            <person name="Kobayashi T."/>
            <person name="Uehara T."/>
        </authorList>
    </citation>
    <scope>NUCLEOTIDE SEQUENCE [LARGE SCALE GENOMIC DNA]</scope>
    <source>
        <strain evidence="6 7">Japan</strain>
    </source>
</reference>
<evidence type="ECO:0000256" key="1">
    <source>
        <dbReference type="ARBA" id="ARBA00008655"/>
    </source>
</evidence>
<organism evidence="6 7">
    <name type="scientific">Nesidiocoris tenuis</name>
    <dbReference type="NCBI Taxonomy" id="355587"/>
    <lineage>
        <taxon>Eukaryota</taxon>
        <taxon>Metazoa</taxon>
        <taxon>Ecdysozoa</taxon>
        <taxon>Arthropoda</taxon>
        <taxon>Hexapoda</taxon>
        <taxon>Insecta</taxon>
        <taxon>Pterygota</taxon>
        <taxon>Neoptera</taxon>
        <taxon>Paraneoptera</taxon>
        <taxon>Hemiptera</taxon>
        <taxon>Heteroptera</taxon>
        <taxon>Panheteroptera</taxon>
        <taxon>Cimicomorpha</taxon>
        <taxon>Miridae</taxon>
        <taxon>Dicyphina</taxon>
        <taxon>Nesidiocoris</taxon>
    </lineage>
</organism>
<gene>
    <name evidence="6" type="ORF">NTJ_15777</name>
</gene>
<accession>A0ABN7BF13</accession>
<evidence type="ECO:0000256" key="2">
    <source>
        <dbReference type="ARBA" id="ARBA00022679"/>
    </source>
</evidence>
<keyword evidence="3 6" id="KW-0012">Acyltransferase</keyword>
<dbReference type="Pfam" id="PF01553">
    <property type="entry name" value="Acyltransferase"/>
    <property type="match status" value="1"/>
</dbReference>
<feature type="domain" description="Phospholipid/glycerol acyltransferase" evidence="5">
    <location>
        <begin position="81"/>
        <end position="205"/>
    </location>
</feature>
<dbReference type="SMART" id="SM00563">
    <property type="entry name" value="PlsC"/>
    <property type="match status" value="1"/>
</dbReference>
<keyword evidence="2" id="KW-0808">Transferase</keyword>
<dbReference type="GO" id="GO:0016746">
    <property type="term" value="F:acyltransferase activity"/>
    <property type="evidence" value="ECO:0007669"/>
    <property type="project" value="UniProtKB-KW"/>
</dbReference>
<evidence type="ECO:0000313" key="6">
    <source>
        <dbReference type="EMBL" id="BET02959.1"/>
    </source>
</evidence>
<dbReference type="PANTHER" id="PTHR10983:SF16">
    <property type="entry name" value="LYSOCARDIOLIPIN ACYLTRANSFERASE 1"/>
    <property type="match status" value="1"/>
</dbReference>
<evidence type="ECO:0000313" key="7">
    <source>
        <dbReference type="Proteomes" id="UP001307889"/>
    </source>
</evidence>
<proteinExistence type="inferred from homology"/>
<feature type="transmembrane region" description="Helical" evidence="4">
    <location>
        <begin position="312"/>
        <end position="333"/>
    </location>
</feature>
<keyword evidence="4" id="KW-0472">Membrane</keyword>
<dbReference type="Proteomes" id="UP001307889">
    <property type="component" value="Chromosome 15"/>
</dbReference>
<evidence type="ECO:0000259" key="5">
    <source>
        <dbReference type="SMART" id="SM00563"/>
    </source>
</evidence>
<feature type="transmembrane region" description="Helical" evidence="4">
    <location>
        <begin position="339"/>
        <end position="359"/>
    </location>
</feature>
<sequence length="390" mass="45473">MKGNPWRGVVYCFFWYMSIFCGWLLLCLPLLPLLFFDVRIYRVAMDLIFATWEIYPVALMELLFETEFVMSGDQVRPWERSILVMNHRTRLDWNFLWGAMHYGTTSPAHRLKFILKSPIRHFPGPGWVMQMAGFFFIHRKWERDQELLDKMIGHMEDLDYTYQVLIFPEGTDLTEKSLNRSNAYADKNGLSHYSQVLHPKTTGYTYMVNRMRTGNHIDAVYDLTVGYPDTLPETESDVLRGFFPSRVHFNIQRYGIDDIPTGDEGVKNWLCSLWKDKEEKLTNFYAPSNPEERHFDDPQQKLNKWPRPLSNAVYLAAVCWTGLVLTCIFMFIAYSWFKFYVLCACAAFAALSYSGEGMFHAEIAWAQRQKAKNEPPINGGIGTNGRVKSE</sequence>
<comment type="similarity">
    <text evidence="1">Belongs to the 1-acyl-sn-glycerol-3-phosphate acyltransferase family.</text>
</comment>
<dbReference type="EMBL" id="AP028923">
    <property type="protein sequence ID" value="BET02959.1"/>
    <property type="molecule type" value="Genomic_DNA"/>
</dbReference>
<keyword evidence="7" id="KW-1185">Reference proteome</keyword>
<name>A0ABN7BF13_9HEMI</name>